<dbReference type="AlphaFoldDB" id="A0A0C9T7I2"/>
<evidence type="ECO:0000256" key="1">
    <source>
        <dbReference type="SAM" id="SignalP"/>
    </source>
</evidence>
<name>A0A0C9T7I2_PLICR</name>
<accession>A0A0C9T7I2</accession>
<keyword evidence="3" id="KW-1185">Reference proteome</keyword>
<gene>
    <name evidence="2" type="ORF">PLICRDRAFT_338335</name>
</gene>
<evidence type="ECO:0000313" key="3">
    <source>
        <dbReference type="Proteomes" id="UP000053263"/>
    </source>
</evidence>
<evidence type="ECO:0008006" key="4">
    <source>
        <dbReference type="Google" id="ProtNLM"/>
    </source>
</evidence>
<feature type="chain" id="PRO_5002213534" description="Secreted protein" evidence="1">
    <location>
        <begin position="29"/>
        <end position="188"/>
    </location>
</feature>
<protein>
    <recommendedName>
        <fullName evidence="4">Secreted protein</fullName>
    </recommendedName>
</protein>
<dbReference type="Proteomes" id="UP000053263">
    <property type="component" value="Unassembled WGS sequence"/>
</dbReference>
<organism evidence="2 3">
    <name type="scientific">Plicaturopsis crispa FD-325 SS-3</name>
    <dbReference type="NCBI Taxonomy" id="944288"/>
    <lineage>
        <taxon>Eukaryota</taxon>
        <taxon>Fungi</taxon>
        <taxon>Dikarya</taxon>
        <taxon>Basidiomycota</taxon>
        <taxon>Agaricomycotina</taxon>
        <taxon>Agaricomycetes</taxon>
        <taxon>Agaricomycetidae</taxon>
        <taxon>Amylocorticiales</taxon>
        <taxon>Amylocorticiaceae</taxon>
        <taxon>Plicatura</taxon>
        <taxon>Plicaturopsis crispa</taxon>
    </lineage>
</organism>
<keyword evidence="1" id="KW-0732">Signal</keyword>
<feature type="signal peptide" evidence="1">
    <location>
        <begin position="1"/>
        <end position="28"/>
    </location>
</feature>
<sequence>MLMALVEMRLLLAELIAIVYVHWSRGSAIRIDEYLWSAYRMSIDRYNNTYHEVLLLLDFIARLALLRPVATHSAVFINAGILDVIIDIIFCNDFGCHCSCVKYARTRDACTSLLSHFAACATDATNHPVYVLWPITHPSPMLLNSTQPQRDNILHRRRALRTLGNDMQRCQLLAIGCQKEDGAATVGL</sequence>
<dbReference type="EMBL" id="KN832568">
    <property type="protein sequence ID" value="KII85284.1"/>
    <property type="molecule type" value="Genomic_DNA"/>
</dbReference>
<evidence type="ECO:0000313" key="2">
    <source>
        <dbReference type="EMBL" id="KII85284.1"/>
    </source>
</evidence>
<proteinExistence type="predicted"/>
<reference evidence="2 3" key="1">
    <citation type="submission" date="2014-06" db="EMBL/GenBank/DDBJ databases">
        <title>Evolutionary Origins and Diversification of the Mycorrhizal Mutualists.</title>
        <authorList>
            <consortium name="DOE Joint Genome Institute"/>
            <consortium name="Mycorrhizal Genomics Consortium"/>
            <person name="Kohler A."/>
            <person name="Kuo A."/>
            <person name="Nagy L.G."/>
            <person name="Floudas D."/>
            <person name="Copeland A."/>
            <person name="Barry K.W."/>
            <person name="Cichocki N."/>
            <person name="Veneault-Fourrey C."/>
            <person name="LaButti K."/>
            <person name="Lindquist E.A."/>
            <person name="Lipzen A."/>
            <person name="Lundell T."/>
            <person name="Morin E."/>
            <person name="Murat C."/>
            <person name="Riley R."/>
            <person name="Ohm R."/>
            <person name="Sun H."/>
            <person name="Tunlid A."/>
            <person name="Henrissat B."/>
            <person name="Grigoriev I.V."/>
            <person name="Hibbett D.S."/>
            <person name="Martin F."/>
        </authorList>
    </citation>
    <scope>NUCLEOTIDE SEQUENCE [LARGE SCALE GENOMIC DNA]</scope>
    <source>
        <strain evidence="2 3">FD-325 SS-3</strain>
    </source>
</reference>
<dbReference type="HOGENOM" id="CLU_1441592_0_0_1"/>